<dbReference type="InterPro" id="IPR050640">
    <property type="entry name" value="Bact_2-comp_sensor_kinase"/>
</dbReference>
<sequence length="621" mass="71089">MRILNLFRSDRNFNFKLKTQLTASFLIMTLFIICLFSLFVYKSVLYILKNQSEELLVRQFRQSEYNIQNVRDQTEKVAELLTINKDLQSFVDNPSDQRADRINQANEVIKMMDGILGTYPYLYSISLYSKDGEALATTGSSSWYSTNQDEIPFYTSSLYRDITQKGIGLLWEGSYDSQQFETLNRIYAFKPSVPLITMARNVNVLGRSNRSAVLVFNIRQADFSPIFNGDWNLKGSQYLVDDQGRTVSSTEPEAINTVVRFADQIDRSRSYGSFMTKNNGQTTQVTYYRIGGTGWTLINETLETEFLRNISILRQVIITIMLVSIVLAFMLSTYWIYRITRPLTHLVRAMREMEMGKMGVVLDDTPRTELGVIGRRFNNMSLSIEQLIGENKKIEQGRRQLELEALQFQINPHFLYNALNTIKWIAIVRKETSIVEAITTLGNLVRSIYKENALFIPLEAELQYLHNYLKIMNTRYGEGVEVSFEVDERFFSYKIIRFILQPIVENAFVHGMSSIGYKGQITIGAEEKDGDLFITVHDNGQGLDADKLEDIHALLKMNSLSPNPKGSIGLSNVNRRIKMQHGDRYGISLHSQSEEGTTVLIHVPVVLNSGAKEEDCTESHK</sequence>
<dbReference type="PANTHER" id="PTHR34220:SF11">
    <property type="entry name" value="SENSOR PROTEIN KINASE HPTS"/>
    <property type="match status" value="1"/>
</dbReference>
<dbReference type="InterPro" id="IPR003594">
    <property type="entry name" value="HATPase_dom"/>
</dbReference>
<dbReference type="PROSITE" id="PS50885">
    <property type="entry name" value="HAMP"/>
    <property type="match status" value="1"/>
</dbReference>
<dbReference type="PANTHER" id="PTHR34220">
    <property type="entry name" value="SENSOR HISTIDINE KINASE YPDA"/>
    <property type="match status" value="1"/>
</dbReference>
<keyword evidence="9 12" id="KW-1133">Transmembrane helix</keyword>
<dbReference type="SMART" id="SM00304">
    <property type="entry name" value="HAMP"/>
    <property type="match status" value="1"/>
</dbReference>
<evidence type="ECO:0000256" key="7">
    <source>
        <dbReference type="ARBA" id="ARBA00022777"/>
    </source>
</evidence>
<dbReference type="CDD" id="cd06225">
    <property type="entry name" value="HAMP"/>
    <property type="match status" value="1"/>
</dbReference>
<dbReference type="SUPFAM" id="SSF55874">
    <property type="entry name" value="ATPase domain of HSP90 chaperone/DNA topoisomerase II/histidine kinase"/>
    <property type="match status" value="1"/>
</dbReference>
<evidence type="ECO:0000256" key="9">
    <source>
        <dbReference type="ARBA" id="ARBA00022989"/>
    </source>
</evidence>
<comment type="subcellular location">
    <subcellularLocation>
        <location evidence="1">Cell membrane</location>
        <topology evidence="1">Multi-pass membrane protein</topology>
    </subcellularLocation>
</comment>
<evidence type="ECO:0000256" key="10">
    <source>
        <dbReference type="ARBA" id="ARBA00023012"/>
    </source>
</evidence>
<keyword evidence="5 12" id="KW-0812">Transmembrane</keyword>
<feature type="domain" description="HAMP" evidence="13">
    <location>
        <begin position="337"/>
        <end position="389"/>
    </location>
</feature>
<evidence type="ECO:0000256" key="11">
    <source>
        <dbReference type="ARBA" id="ARBA00023136"/>
    </source>
</evidence>
<keyword evidence="11 12" id="KW-0472">Membrane</keyword>
<proteinExistence type="predicted"/>
<evidence type="ECO:0000256" key="2">
    <source>
        <dbReference type="ARBA" id="ARBA00022475"/>
    </source>
</evidence>
<dbReference type="InterPro" id="IPR033479">
    <property type="entry name" value="dCache_1"/>
</dbReference>
<evidence type="ECO:0000313" key="15">
    <source>
        <dbReference type="Proteomes" id="UP000609323"/>
    </source>
</evidence>
<dbReference type="Gene3D" id="6.10.340.10">
    <property type="match status" value="1"/>
</dbReference>
<dbReference type="Proteomes" id="UP000609323">
    <property type="component" value="Unassembled WGS sequence"/>
</dbReference>
<keyword evidence="8" id="KW-0067">ATP-binding</keyword>
<dbReference type="InterPro" id="IPR036890">
    <property type="entry name" value="HATPase_C_sf"/>
</dbReference>
<dbReference type="Pfam" id="PF06580">
    <property type="entry name" value="His_kinase"/>
    <property type="match status" value="1"/>
</dbReference>
<dbReference type="SMART" id="SM00387">
    <property type="entry name" value="HATPase_c"/>
    <property type="match status" value="1"/>
</dbReference>
<keyword evidence="15" id="KW-1185">Reference proteome</keyword>
<dbReference type="Pfam" id="PF02743">
    <property type="entry name" value="dCache_1"/>
    <property type="match status" value="1"/>
</dbReference>
<keyword evidence="4" id="KW-0808">Transferase</keyword>
<keyword evidence="3" id="KW-0597">Phosphoprotein</keyword>
<dbReference type="Gene3D" id="3.30.565.10">
    <property type="entry name" value="Histidine kinase-like ATPase, C-terminal domain"/>
    <property type="match status" value="1"/>
</dbReference>
<dbReference type="EMBL" id="BMHF01000010">
    <property type="protein sequence ID" value="GGA42933.1"/>
    <property type="molecule type" value="Genomic_DNA"/>
</dbReference>
<evidence type="ECO:0000256" key="3">
    <source>
        <dbReference type="ARBA" id="ARBA00022553"/>
    </source>
</evidence>
<dbReference type="Pfam" id="PF02518">
    <property type="entry name" value="HATPase_c"/>
    <property type="match status" value="1"/>
</dbReference>
<keyword evidence="6" id="KW-0547">Nucleotide-binding</keyword>
<evidence type="ECO:0000256" key="5">
    <source>
        <dbReference type="ARBA" id="ARBA00022692"/>
    </source>
</evidence>
<evidence type="ECO:0000256" key="4">
    <source>
        <dbReference type="ARBA" id="ARBA00022679"/>
    </source>
</evidence>
<accession>A0ABQ1GG25</accession>
<reference evidence="15" key="1">
    <citation type="journal article" date="2019" name="Int. J. Syst. Evol. Microbiol.">
        <title>The Global Catalogue of Microorganisms (GCM) 10K type strain sequencing project: providing services to taxonomists for standard genome sequencing and annotation.</title>
        <authorList>
            <consortium name="The Broad Institute Genomics Platform"/>
            <consortium name="The Broad Institute Genome Sequencing Center for Infectious Disease"/>
            <person name="Wu L."/>
            <person name="Ma J."/>
        </authorList>
    </citation>
    <scope>NUCLEOTIDE SEQUENCE [LARGE SCALE GENOMIC DNA]</scope>
    <source>
        <strain evidence="15">CGMCC 1.15044</strain>
    </source>
</reference>
<comment type="caution">
    <text evidence="14">The sequence shown here is derived from an EMBL/GenBank/DDBJ whole genome shotgun (WGS) entry which is preliminary data.</text>
</comment>
<protein>
    <submittedName>
        <fullName evidence="14">Histidine kinase</fullName>
    </submittedName>
</protein>
<dbReference type="InterPro" id="IPR010559">
    <property type="entry name" value="Sig_transdc_His_kin_internal"/>
</dbReference>
<evidence type="ECO:0000256" key="12">
    <source>
        <dbReference type="SAM" id="Phobius"/>
    </source>
</evidence>
<evidence type="ECO:0000256" key="6">
    <source>
        <dbReference type="ARBA" id="ARBA00022741"/>
    </source>
</evidence>
<keyword evidence="7 14" id="KW-0418">Kinase</keyword>
<keyword evidence="2" id="KW-1003">Cell membrane</keyword>
<evidence type="ECO:0000313" key="14">
    <source>
        <dbReference type="EMBL" id="GGA42933.1"/>
    </source>
</evidence>
<organism evidence="14 15">
    <name type="scientific">Paenibacillus physcomitrellae</name>
    <dbReference type="NCBI Taxonomy" id="1619311"/>
    <lineage>
        <taxon>Bacteria</taxon>
        <taxon>Bacillati</taxon>
        <taxon>Bacillota</taxon>
        <taxon>Bacilli</taxon>
        <taxon>Bacillales</taxon>
        <taxon>Paenibacillaceae</taxon>
        <taxon>Paenibacillus</taxon>
    </lineage>
</organism>
<dbReference type="Pfam" id="PF00672">
    <property type="entry name" value="HAMP"/>
    <property type="match status" value="1"/>
</dbReference>
<dbReference type="InterPro" id="IPR003660">
    <property type="entry name" value="HAMP_dom"/>
</dbReference>
<evidence type="ECO:0000256" key="8">
    <source>
        <dbReference type="ARBA" id="ARBA00022840"/>
    </source>
</evidence>
<dbReference type="SUPFAM" id="SSF158472">
    <property type="entry name" value="HAMP domain-like"/>
    <property type="match status" value="1"/>
</dbReference>
<feature type="transmembrane region" description="Helical" evidence="12">
    <location>
        <begin position="20"/>
        <end position="41"/>
    </location>
</feature>
<dbReference type="GO" id="GO:0016301">
    <property type="term" value="F:kinase activity"/>
    <property type="evidence" value="ECO:0007669"/>
    <property type="project" value="UniProtKB-KW"/>
</dbReference>
<evidence type="ECO:0000256" key="1">
    <source>
        <dbReference type="ARBA" id="ARBA00004651"/>
    </source>
</evidence>
<gene>
    <name evidence="14" type="ORF">GCM10010917_30360</name>
</gene>
<evidence type="ECO:0000259" key="13">
    <source>
        <dbReference type="PROSITE" id="PS50885"/>
    </source>
</evidence>
<keyword evidence="10" id="KW-0902">Two-component regulatory system</keyword>
<feature type="transmembrane region" description="Helical" evidence="12">
    <location>
        <begin position="316"/>
        <end position="337"/>
    </location>
</feature>
<name>A0ABQ1GG25_9BACL</name>
<dbReference type="RefSeq" id="WP_094094486.1">
    <property type="nucleotide sequence ID" value="NZ_BMHF01000010.1"/>
</dbReference>